<dbReference type="InterPro" id="IPR036534">
    <property type="entry name" value="GAR_dom_sf"/>
</dbReference>
<dbReference type="SMART" id="SM00243">
    <property type="entry name" value="GAS2"/>
    <property type="match status" value="1"/>
</dbReference>
<dbReference type="Gene3D" id="3.30.920.20">
    <property type="entry name" value="Gas2-like domain"/>
    <property type="match status" value="1"/>
</dbReference>
<gene>
    <name evidence="8" type="ORF">INT46_007432</name>
</gene>
<protein>
    <submittedName>
        <fullName evidence="8">Uncharacterized protein</fullName>
    </submittedName>
</protein>
<dbReference type="Proteomes" id="UP000650833">
    <property type="component" value="Unassembled WGS sequence"/>
</dbReference>
<sequence>MMESKNLSNHLEIHSQQKNQQHRQADIIEQIPNRSISNVRSASSQLIPPVTTHRHLEDDELNKNIGSEYQDIQIRTLTKWMNVQLNQVNESISSIDKDLKDGTKLLKLLAVVANQSNLKPERGNMRIHHLSNVAQALKFLQNQWGADSLPAIASEAIVNGDVKSTLAITFFIMLKYQIHPILLDQHNSSLLKAPPPSPLPSTSASRTINGGKSMIEAKLALLYWVRSQLEDYVHNHIITTIQDFSRSWRSGLAFCLLIHRYDPDLLPTLFTEHMKHATNKDTWKVLLNLAFQVAEEHMNIPKYLEPADLLIEYPHEPSVMMYVSEIYKIMSKLQQDTSEKTRKRLNDISLVSINTISPTNSTFFVKEDEEREEEEKEKEDEDKGKSPGTPHPETIFDNQDIYQQLDTLTLLIDPQLDKEMKEQLQDTHKSRILLDNAEQLISQLDLTCEENQVLLSRYNQLKQAWEHLSKRLQVTQHVSTYTNESRLIPMNDENEPIHPLDGSIAMATAFVNSLSETSEEDQAQLKHTCQLFQRGVQFGQITSAINDELDVIQQLMSNSGTSSVTDQLIQGLEQRIHMVSTTIQGVRDEYEEDLLMESNDIFFTRFADRIDELEDRYETVRDWVDQVRSWFAEAERIRTWIDKHIQIIQERNETDDVNPISRELLIADSLVLQLHHQHERLKQEIDHFDADDMDRLRTHVKMLTHTTAEKELTPADTSTIEITLTTLNMLSHLTKLLDERSHWIQLLLLRVKWEDLFGQAVQWIALTDEQMDAFLRGKARWSEKDEAHYTTNNDDDDDNAIDQVHDKSIEGVIKTLVSLERRIADFDQGDYSEVLDAYQEMETLKNETLPDYLEARQLGFEKAFEDLMKRSGFSRKVVEQLLSMISTVEQFKKLRDIGEELRQVLMKESSEIITEEDDEYAEKVQLFKEESARLITNAGTCIPYPTVPEMSTAIGANDGHDNEITNENIKSTISAYSMSLALIADGLDQLLTSRYQVMSLQQRASEAFEAMGRVKLWMDERIKILKKTRFDEMLYEASLSSSTSGSPSSSDVVSETPSYQSMQRKSSTHGSSNSSNSNTLNLLSSPSGSSTAVADDENLLRLEKERDSIALRLHQIESDDLSKLLEMVRNLEYDVDASNAVSIDRDTLINEVENLEESHQQLKDLIALRGLELDALKHRIDWGAQWHKSNSHLQTIARKLCDFNVKKARYDPAKENTDKPSYQGDHETTQSLQFLQDRVVELGERHIFSLAATYTGLVESYTKLSRDNTVYVPDFISTKQADLKLKYDDLKHLAAYTTELVTQRATITEFLLRAQDAYREGEKIKDFVFKKTRRIMMKDEEGTPSLDVRVDQFKQEIKSIWDDCGKNMAYPVYNGNWLRSMPQQQQQNYHSTISDNSNSNSAYRSQVRAQIKALLDKKMEDLFNLEKSINQILDSYRDADRMKNLVNQYELEACELGKWINDQIEALKLQHIDVSAESFLARGISISDMKKSQFDLLMEVDTFEGSKVKNLHDRIAELVEDSVEKKKSQSVDVSSAARHLGEVMEHLSQLKRGLSDQAVTLEAASMRADWEKNLQLGIARLEEMNEQLRQFTTKKNQWISQDELTDHHVQVLQQNLAQLVGQKNKFQKSILPGIQLSYDAFVEYFPKLSRPMATPDHLEARMESLSRTAARFQENVDARSKELDLIKQRMRWEDVVKQALLYLSEQEALIETFVEEKARWQNDTLLPIHTDDDEETVLRTEWSNIYSKFQKYEEETIVPLQKRFESLVNESKNHYNDTNITLLPNAFMKKMQDVQAAQDRTSYYLDFSNQVVTQRCLVSAFILRTAQLEQSAELIREEFIATKVAGGNAQIAGLLESHTGRLEKFKAGIDDVRDHLATSIPYPVRSLENLSTQAKIKDETTNNVIHETIDMRNTRLGELWSSLQQLLESKERVSRRRLSLHAFKKQAEVAEAWIDSRNEILNNSNSYNLPEKTIDIEKLKEAVSQADSVEQAMRSNDTVLSSLNSVFDKCISAFEDKSLDQEDLQDEDHHKLTEEISNIVVPTHKRISHAWNALMVEATEINKNRTALLIENKINAWCKAITGLERKIVDSGNNIISDDQLSLWMDEVNQLETKEHQNLMVDIDSNKAVISDEQLNIINQLLNKGISTISNIHSKLDHLQNELHLTQLIGKYVADISAFQEFIQSQIDLLDNIYEDHKFVLHEGTSEDLSIQHQDLVSKYKKGADTMTDLKDSLNDISSQYKNIIATDQNYQHPKQQQVLDDWNNLTNKEMVVSALVARSSKWVKILNLLSVVQKELVSVQDVLELPDKKEYNIITNALDKNGSLLFGELLDLDDELQKDLINYESYSKKHTISVDLLETLKSTLKNQMGKEEKLHLIQYIKETVEQLLLDCNSQLDISDKHLDKFDMSNISNVASIKKTIEACVLISKENDAKLLGYQNDVESLRLKQCISLTSEFGCSQEEVDELLQPITTLLQSLADVSVSEQKCVSIAQLLSEYLQNEASINSSLDEHNHKLHNMEQSEQSISQTESHLDTLVDAIQELTGLGQQIIKFDVTELMQSEIRMKNIIEIIATREEKISNKYTILKSEVQQKRAAFDKINQRLQIVSRIKDSIQFIADTFDRVNSLQLTGKGIASEVKELKDLCEDFQHTWDKKKIILDDLVGAYNDSDEQINNLLEQLATNYDKLTLLMVSKKKEATDEGDLSEFLQIMNEFNENIATLLSAIENASPYHSSMVNNKFVKSDLQALLKSLVAAFKQHQQIISGILNRARAESKKQFLDGNDRVGKELQKATKKWTQTQAAAAAAERELQTCISQLDHEFFTKLAIAKSSPQNTRRVLQSVVEAASSKQYPSPVTNGRGFGASSPFSTHSSKRDEMNGNSRRQQPSKSVMPSSSSSSRLRSTYVPDPNNELDMKLSYIVNASPYHVTVKIVPDQVGKYWFGDVNPRLVYCRILPSQLVMVRVGGGWVELSKFLREHGLTEGTYSRPESVNENIINHVDSLIPFQEAYMHTMRSASPSSRVTIRGGGGIDRHSSSLASTRSSSKSSGSRSRSPLPGYVNGDKFISLDDAGNQIIVKMKKAENDAKMPTVNKKKQ</sequence>
<evidence type="ECO:0000313" key="8">
    <source>
        <dbReference type="EMBL" id="KAG2215809.1"/>
    </source>
</evidence>
<evidence type="ECO:0000256" key="5">
    <source>
        <dbReference type="SAM" id="MobiDB-lite"/>
    </source>
</evidence>
<evidence type="ECO:0000256" key="3">
    <source>
        <dbReference type="ARBA" id="ARBA00023212"/>
    </source>
</evidence>
<feature type="region of interest" description="Disordered" evidence="5">
    <location>
        <begin position="362"/>
        <end position="395"/>
    </location>
</feature>
<feature type="region of interest" description="Disordered" evidence="5">
    <location>
        <begin position="3013"/>
        <end position="3064"/>
    </location>
</feature>
<evidence type="ECO:0000313" key="9">
    <source>
        <dbReference type="Proteomes" id="UP000650833"/>
    </source>
</evidence>
<keyword evidence="4" id="KW-0175">Coiled coil</keyword>
<dbReference type="InterPro" id="IPR003108">
    <property type="entry name" value="GAR_dom"/>
</dbReference>
<feature type="coiled-coil region" evidence="4">
    <location>
        <begin position="1567"/>
        <end position="1629"/>
    </location>
</feature>
<dbReference type="InterPro" id="IPR001715">
    <property type="entry name" value="CH_dom"/>
</dbReference>
<comment type="caution">
    <text evidence="8">The sequence shown here is derived from an EMBL/GenBank/DDBJ whole genome shotgun (WGS) entry which is preliminary data.</text>
</comment>
<dbReference type="Gene3D" id="1.10.418.10">
    <property type="entry name" value="Calponin-like domain"/>
    <property type="match status" value="2"/>
</dbReference>
<proteinExistence type="predicted"/>
<feature type="compositionally biased region" description="Acidic residues" evidence="5">
    <location>
        <begin position="367"/>
        <end position="380"/>
    </location>
</feature>
<feature type="compositionally biased region" description="Polar residues" evidence="5">
    <location>
        <begin position="1"/>
        <end position="19"/>
    </location>
</feature>
<feature type="region of interest" description="Disordered" evidence="5">
    <location>
        <begin position="1"/>
        <end position="24"/>
    </location>
</feature>
<dbReference type="GO" id="GO:0008017">
    <property type="term" value="F:microtubule binding"/>
    <property type="evidence" value="ECO:0007669"/>
    <property type="project" value="InterPro"/>
</dbReference>
<feature type="compositionally biased region" description="Low complexity" evidence="5">
    <location>
        <begin position="1038"/>
        <end position="1058"/>
    </location>
</feature>
<dbReference type="SUPFAM" id="SSF47576">
    <property type="entry name" value="Calponin-homology domain, CH-domain"/>
    <property type="match status" value="1"/>
</dbReference>
<feature type="domain" description="Calponin-homology (CH)" evidence="6">
    <location>
        <begin position="71"/>
        <end position="177"/>
    </location>
</feature>
<evidence type="ECO:0000256" key="2">
    <source>
        <dbReference type="ARBA" id="ARBA00022490"/>
    </source>
</evidence>
<dbReference type="GO" id="GO:0005856">
    <property type="term" value="C:cytoskeleton"/>
    <property type="evidence" value="ECO:0007669"/>
    <property type="project" value="UniProtKB-SubCell"/>
</dbReference>
<evidence type="ECO:0000256" key="1">
    <source>
        <dbReference type="ARBA" id="ARBA00004245"/>
    </source>
</evidence>
<dbReference type="SMART" id="SM00033">
    <property type="entry name" value="CH"/>
    <property type="match status" value="2"/>
</dbReference>
<feature type="domain" description="Calponin-homology (CH)" evidence="6">
    <location>
        <begin position="215"/>
        <end position="331"/>
    </location>
</feature>
<feature type="compositionally biased region" description="Low complexity" evidence="5">
    <location>
        <begin position="1068"/>
        <end position="1091"/>
    </location>
</feature>
<dbReference type="Pfam" id="PF02187">
    <property type="entry name" value="GAS2"/>
    <property type="match status" value="1"/>
</dbReference>
<accession>A0A8H7RRM0</accession>
<name>A0A8H7RRM0_9FUNG</name>
<evidence type="ECO:0000259" key="6">
    <source>
        <dbReference type="PROSITE" id="PS50021"/>
    </source>
</evidence>
<dbReference type="PROSITE" id="PS51460">
    <property type="entry name" value="GAR"/>
    <property type="match status" value="1"/>
</dbReference>
<feature type="compositionally biased region" description="Low complexity" evidence="5">
    <location>
        <begin position="2887"/>
        <end position="2902"/>
    </location>
</feature>
<dbReference type="OrthoDB" id="10017054at2759"/>
<dbReference type="EMBL" id="JAEPRC010000003">
    <property type="protein sequence ID" value="KAG2215809.1"/>
    <property type="molecule type" value="Genomic_DNA"/>
</dbReference>
<keyword evidence="2" id="KW-0963">Cytoplasm</keyword>
<organism evidence="8 9">
    <name type="scientific">Mucor plumbeus</name>
    <dbReference type="NCBI Taxonomy" id="97098"/>
    <lineage>
        <taxon>Eukaryota</taxon>
        <taxon>Fungi</taxon>
        <taxon>Fungi incertae sedis</taxon>
        <taxon>Mucoromycota</taxon>
        <taxon>Mucoromycotina</taxon>
        <taxon>Mucoromycetes</taxon>
        <taxon>Mucorales</taxon>
        <taxon>Mucorineae</taxon>
        <taxon>Mucoraceae</taxon>
        <taxon>Mucor</taxon>
    </lineage>
</organism>
<keyword evidence="9" id="KW-1185">Reference proteome</keyword>
<keyword evidence="3" id="KW-0206">Cytoskeleton</keyword>
<evidence type="ECO:0000259" key="7">
    <source>
        <dbReference type="PROSITE" id="PS51460"/>
    </source>
</evidence>
<feature type="region of interest" description="Disordered" evidence="5">
    <location>
        <begin position="2849"/>
        <end position="2906"/>
    </location>
</feature>
<dbReference type="Pfam" id="PF00307">
    <property type="entry name" value="CH"/>
    <property type="match status" value="2"/>
</dbReference>
<comment type="subcellular location">
    <subcellularLocation>
        <location evidence="1">Cytoplasm</location>
        <location evidence="1">Cytoskeleton</location>
    </subcellularLocation>
</comment>
<feature type="region of interest" description="Disordered" evidence="5">
    <location>
        <begin position="1038"/>
        <end position="1093"/>
    </location>
</feature>
<feature type="compositionally biased region" description="Low complexity" evidence="5">
    <location>
        <begin position="3034"/>
        <end position="3052"/>
    </location>
</feature>
<dbReference type="PROSITE" id="PS50021">
    <property type="entry name" value="CH"/>
    <property type="match status" value="2"/>
</dbReference>
<evidence type="ECO:0000256" key="4">
    <source>
        <dbReference type="SAM" id="Coils"/>
    </source>
</evidence>
<reference evidence="8" key="1">
    <citation type="submission" date="2020-12" db="EMBL/GenBank/DDBJ databases">
        <title>Metabolic potential, ecology and presence of endohyphal bacteria is reflected in genomic diversity of Mucoromycotina.</title>
        <authorList>
            <person name="Muszewska A."/>
            <person name="Okrasinska A."/>
            <person name="Steczkiewicz K."/>
            <person name="Drgas O."/>
            <person name="Orlowska M."/>
            <person name="Perlinska-Lenart U."/>
            <person name="Aleksandrzak-Piekarczyk T."/>
            <person name="Szatraj K."/>
            <person name="Zielenkiewicz U."/>
            <person name="Pilsyk S."/>
            <person name="Malc E."/>
            <person name="Mieczkowski P."/>
            <person name="Kruszewska J.S."/>
            <person name="Biernat P."/>
            <person name="Pawlowska J."/>
        </authorList>
    </citation>
    <scope>NUCLEOTIDE SEQUENCE</scope>
    <source>
        <strain evidence="8">CBS 226.32</strain>
    </source>
</reference>
<dbReference type="SUPFAM" id="SSF143575">
    <property type="entry name" value="GAS2 domain-like"/>
    <property type="match status" value="1"/>
</dbReference>
<feature type="domain" description="GAR" evidence="7">
    <location>
        <begin position="2907"/>
        <end position="2981"/>
    </location>
</feature>
<dbReference type="Gene3D" id="1.20.58.60">
    <property type="match status" value="2"/>
</dbReference>
<dbReference type="InterPro" id="IPR036872">
    <property type="entry name" value="CH_dom_sf"/>
</dbReference>
<dbReference type="PANTHER" id="PTHR11915">
    <property type="entry name" value="SPECTRIN/FILAMIN RELATED CYTOSKELETAL PROTEIN"/>
    <property type="match status" value="1"/>
</dbReference>